<keyword evidence="6" id="KW-1185">Reference proteome</keyword>
<accession>A0A9X1FZR7</accession>
<organism evidence="5 6">
    <name type="scientific">Roseobacter insulae</name>
    <dbReference type="NCBI Taxonomy" id="2859783"/>
    <lineage>
        <taxon>Bacteria</taxon>
        <taxon>Pseudomonadati</taxon>
        <taxon>Pseudomonadota</taxon>
        <taxon>Alphaproteobacteria</taxon>
        <taxon>Rhodobacterales</taxon>
        <taxon>Roseobacteraceae</taxon>
        <taxon>Roseobacter</taxon>
    </lineage>
</organism>
<dbReference type="RefSeq" id="WP_219506169.1">
    <property type="nucleotide sequence ID" value="NZ_JAHXDN010000006.1"/>
</dbReference>
<evidence type="ECO:0000313" key="6">
    <source>
        <dbReference type="Proteomes" id="UP001138661"/>
    </source>
</evidence>
<keyword evidence="2" id="KW-0238">DNA-binding</keyword>
<keyword evidence="3" id="KW-0804">Transcription</keyword>
<proteinExistence type="predicted"/>
<evidence type="ECO:0000259" key="4">
    <source>
        <dbReference type="PROSITE" id="PS50931"/>
    </source>
</evidence>
<dbReference type="GO" id="GO:0005829">
    <property type="term" value="C:cytosol"/>
    <property type="evidence" value="ECO:0007669"/>
    <property type="project" value="TreeGrafter"/>
</dbReference>
<feature type="domain" description="HTH lysR-type" evidence="4">
    <location>
        <begin position="1"/>
        <end position="58"/>
    </location>
</feature>
<dbReference type="InterPro" id="IPR050950">
    <property type="entry name" value="HTH-type_LysR_regulators"/>
</dbReference>
<name>A0A9X1FZR7_9RHOB</name>
<evidence type="ECO:0000256" key="3">
    <source>
        <dbReference type="ARBA" id="ARBA00023163"/>
    </source>
</evidence>
<reference evidence="5" key="1">
    <citation type="submission" date="2021-07" db="EMBL/GenBank/DDBJ databases">
        <title>Roseobacter insulae sp. nov., isolated from a tidal flat.</title>
        <authorList>
            <person name="Park S."/>
            <person name="Yoon J.-H."/>
        </authorList>
    </citation>
    <scope>NUCLEOTIDE SEQUENCE</scope>
    <source>
        <strain evidence="5">YSTF-M11</strain>
    </source>
</reference>
<dbReference type="Pfam" id="PF00126">
    <property type="entry name" value="HTH_1"/>
    <property type="match status" value="1"/>
</dbReference>
<dbReference type="AlphaFoldDB" id="A0A9X1FZR7"/>
<evidence type="ECO:0000256" key="1">
    <source>
        <dbReference type="ARBA" id="ARBA00023015"/>
    </source>
</evidence>
<protein>
    <submittedName>
        <fullName evidence="5">LysR family transcriptional regulator</fullName>
    </submittedName>
</protein>
<evidence type="ECO:0000313" key="5">
    <source>
        <dbReference type="EMBL" id="MBW4710035.1"/>
    </source>
</evidence>
<dbReference type="InterPro" id="IPR005119">
    <property type="entry name" value="LysR_subst-bd"/>
</dbReference>
<dbReference type="GO" id="GO:0003677">
    <property type="term" value="F:DNA binding"/>
    <property type="evidence" value="ECO:0007669"/>
    <property type="project" value="UniProtKB-KW"/>
</dbReference>
<dbReference type="InterPro" id="IPR000847">
    <property type="entry name" value="LysR_HTH_N"/>
</dbReference>
<keyword evidence="1" id="KW-0805">Transcription regulation</keyword>
<sequence>MSIRILRTLIAVHDHKTFSAAADAVCVTHAAVSQQMRTLEENWGIQLFDRSRRTPELTPLGRALVVKAKEVVRAYDQMLPSVLGESGVSGDVALGALPTTLTTLVPSAISMLVHTYPQVRVRLFPGLTTQLISQVERGALDAVLVSRPQLLPAGVEFLEIAEEPLQLIASLETDSDDPYELIARHPFIRFNRDAVVGHMIESWLQSKNIRVNEAMELDGLEAISSMVFANLGVAIAPKRSVQPYHPLPLKRLSLGDDAPVRRLGLLFPRDTVHGRVLSELHSVCLRAVAIGAFGARTEADTAG</sequence>
<gene>
    <name evidence="5" type="ORF">KX928_19800</name>
</gene>
<dbReference type="Proteomes" id="UP001138661">
    <property type="component" value="Unassembled WGS sequence"/>
</dbReference>
<evidence type="ECO:0000256" key="2">
    <source>
        <dbReference type="ARBA" id="ARBA00023125"/>
    </source>
</evidence>
<dbReference type="PROSITE" id="PS50931">
    <property type="entry name" value="HTH_LYSR"/>
    <property type="match status" value="1"/>
</dbReference>
<dbReference type="GO" id="GO:0003700">
    <property type="term" value="F:DNA-binding transcription factor activity"/>
    <property type="evidence" value="ECO:0007669"/>
    <property type="project" value="InterPro"/>
</dbReference>
<dbReference type="EMBL" id="JAHXDN010000006">
    <property type="protein sequence ID" value="MBW4710035.1"/>
    <property type="molecule type" value="Genomic_DNA"/>
</dbReference>
<dbReference type="PANTHER" id="PTHR30419:SF8">
    <property type="entry name" value="NITROGEN ASSIMILATION TRANSCRIPTIONAL ACTIVATOR-RELATED"/>
    <property type="match status" value="1"/>
</dbReference>
<comment type="caution">
    <text evidence="5">The sequence shown here is derived from an EMBL/GenBank/DDBJ whole genome shotgun (WGS) entry which is preliminary data.</text>
</comment>
<dbReference type="PANTHER" id="PTHR30419">
    <property type="entry name" value="HTH-TYPE TRANSCRIPTIONAL REGULATOR YBHD"/>
    <property type="match status" value="1"/>
</dbReference>
<dbReference type="Pfam" id="PF03466">
    <property type="entry name" value="LysR_substrate"/>
    <property type="match status" value="1"/>
</dbReference>